<name>A0AAX4PK37_9CHLO</name>
<proteinExistence type="inferred from homology"/>
<reference evidence="8 9" key="1">
    <citation type="submission" date="2024-03" db="EMBL/GenBank/DDBJ databases">
        <title>Complete genome sequence of the green alga Chloropicon roscoffensis RCC1871.</title>
        <authorList>
            <person name="Lemieux C."/>
            <person name="Pombert J.-F."/>
            <person name="Otis C."/>
            <person name="Turmel M."/>
        </authorList>
    </citation>
    <scope>NUCLEOTIDE SEQUENCE [LARGE SCALE GENOMIC DNA]</scope>
    <source>
        <strain evidence="8 9">RCC1871</strain>
    </source>
</reference>
<sequence>MAPTRSLRCSSTSSMAPRLVRACARPVPRSSTTRHAMASPETPTTTTTTTTTLSREERKRQRMEENTNFAVENDGFKSTADQRAICAASFGLTALCVGESLSSASSVADVPELALSALAAYVLSDLGSGVFHWSVDNYGSGKTPILGNVIAAFQGHHSEPWTITMREFSNNTYKTCIPTIPFLVLCAADVDHPQWQMFWSLFSAFICLAQQFHAWSHMSKQEIPKPVAALQDAKLVITRQAHSMHHRAPFENNYCIVSGLCNPALDGSGVLQWAEERIFEATGVKPRCWLSEEELKSSV</sequence>
<protein>
    <submittedName>
        <fullName evidence="8">TMEM189_B_dmain domain-containing protein</fullName>
    </submittedName>
</protein>
<keyword evidence="9" id="KW-1185">Reference proteome</keyword>
<evidence type="ECO:0000256" key="2">
    <source>
        <dbReference type="ARBA" id="ARBA00007620"/>
    </source>
</evidence>
<dbReference type="InterPro" id="IPR019547">
    <property type="entry name" value="Lipid_desat"/>
</dbReference>
<dbReference type="EMBL" id="CP151514">
    <property type="protein sequence ID" value="WZN66049.1"/>
    <property type="molecule type" value="Genomic_DNA"/>
</dbReference>
<evidence type="ECO:0000256" key="5">
    <source>
        <dbReference type="ARBA" id="ARBA00023136"/>
    </source>
</evidence>
<feature type="compositionally biased region" description="Low complexity" evidence="6">
    <location>
        <begin position="42"/>
        <end position="52"/>
    </location>
</feature>
<evidence type="ECO:0000256" key="6">
    <source>
        <dbReference type="SAM" id="MobiDB-lite"/>
    </source>
</evidence>
<evidence type="ECO:0000259" key="7">
    <source>
        <dbReference type="Pfam" id="PF10520"/>
    </source>
</evidence>
<evidence type="ECO:0000313" key="8">
    <source>
        <dbReference type="EMBL" id="WZN66049.1"/>
    </source>
</evidence>
<dbReference type="InterPro" id="IPR052864">
    <property type="entry name" value="Chloroplast_FAD_CarF"/>
</dbReference>
<dbReference type="AlphaFoldDB" id="A0AAX4PK37"/>
<keyword evidence="3" id="KW-0812">Transmembrane</keyword>
<feature type="region of interest" description="Disordered" evidence="6">
    <location>
        <begin position="25"/>
        <end position="63"/>
    </location>
</feature>
<accession>A0AAX4PK37</accession>
<feature type="domain" description="Lipid desaturase" evidence="7">
    <location>
        <begin position="121"/>
        <end position="289"/>
    </location>
</feature>
<dbReference type="PANTHER" id="PTHR48140">
    <property type="entry name" value="FATTY ACID DESATURASE 4, CHLOROPLASTIC-RELATED"/>
    <property type="match status" value="1"/>
</dbReference>
<evidence type="ECO:0000256" key="3">
    <source>
        <dbReference type="ARBA" id="ARBA00022692"/>
    </source>
</evidence>
<feature type="compositionally biased region" description="Basic and acidic residues" evidence="6">
    <location>
        <begin position="54"/>
        <end position="63"/>
    </location>
</feature>
<organism evidence="8 9">
    <name type="scientific">Chloropicon roscoffensis</name>
    <dbReference type="NCBI Taxonomy" id="1461544"/>
    <lineage>
        <taxon>Eukaryota</taxon>
        <taxon>Viridiplantae</taxon>
        <taxon>Chlorophyta</taxon>
        <taxon>Chloropicophyceae</taxon>
        <taxon>Chloropicales</taxon>
        <taxon>Chloropicaceae</taxon>
        <taxon>Chloropicon</taxon>
    </lineage>
</organism>
<comment type="similarity">
    <text evidence="2">Belongs to the fatty acid desaturase CarF family.</text>
</comment>
<dbReference type="Proteomes" id="UP001472866">
    <property type="component" value="Chromosome 14"/>
</dbReference>
<keyword evidence="4" id="KW-1133">Transmembrane helix</keyword>
<keyword evidence="5" id="KW-0472">Membrane</keyword>
<gene>
    <name evidence="8" type="ORF">HKI87_14g76120</name>
</gene>
<dbReference type="Pfam" id="PF10520">
    <property type="entry name" value="Lipid_desat"/>
    <property type="match status" value="1"/>
</dbReference>
<evidence type="ECO:0000313" key="9">
    <source>
        <dbReference type="Proteomes" id="UP001472866"/>
    </source>
</evidence>
<evidence type="ECO:0000256" key="1">
    <source>
        <dbReference type="ARBA" id="ARBA00004141"/>
    </source>
</evidence>
<dbReference type="PANTHER" id="PTHR48140:SF1">
    <property type="entry name" value="FATTY ACID DESATURASE 4, CHLOROPLASTIC-RELATED"/>
    <property type="match status" value="1"/>
</dbReference>
<evidence type="ECO:0000256" key="4">
    <source>
        <dbReference type="ARBA" id="ARBA00022989"/>
    </source>
</evidence>
<comment type="subcellular location">
    <subcellularLocation>
        <location evidence="1">Membrane</location>
        <topology evidence="1">Multi-pass membrane protein</topology>
    </subcellularLocation>
</comment>
<dbReference type="GO" id="GO:0016020">
    <property type="term" value="C:membrane"/>
    <property type="evidence" value="ECO:0007669"/>
    <property type="project" value="UniProtKB-SubCell"/>
</dbReference>